<reference evidence="1" key="1">
    <citation type="journal article" date="2015" name="Nature">
        <title>Complex archaea that bridge the gap between prokaryotes and eukaryotes.</title>
        <authorList>
            <person name="Spang A."/>
            <person name="Saw J.H."/>
            <person name="Jorgensen S.L."/>
            <person name="Zaremba-Niedzwiedzka K."/>
            <person name="Martijn J."/>
            <person name="Lind A.E."/>
            <person name="van Eijk R."/>
            <person name="Schleper C."/>
            <person name="Guy L."/>
            <person name="Ettema T.J."/>
        </authorList>
    </citation>
    <scope>NUCLEOTIDE SEQUENCE</scope>
</reference>
<sequence length="70" mass="8175">MAYFYKVTFRHKGETGEWFQIESSSREAFRVMNHLIETCKMKRVKVADTYASLAPGTIKLEKLKSFYFGA</sequence>
<protein>
    <submittedName>
        <fullName evidence="1">Uncharacterized protein</fullName>
    </submittedName>
</protein>
<gene>
    <name evidence="1" type="ORF">LCGC14_2950000</name>
</gene>
<comment type="caution">
    <text evidence="1">The sequence shown here is derived from an EMBL/GenBank/DDBJ whole genome shotgun (WGS) entry which is preliminary data.</text>
</comment>
<dbReference type="AlphaFoldDB" id="A0A0F9A6P9"/>
<name>A0A0F9A6P9_9ZZZZ</name>
<evidence type="ECO:0000313" key="1">
    <source>
        <dbReference type="EMBL" id="KKK67846.1"/>
    </source>
</evidence>
<accession>A0A0F9A6P9</accession>
<dbReference type="EMBL" id="LAZR01059410">
    <property type="protein sequence ID" value="KKK67846.1"/>
    <property type="molecule type" value="Genomic_DNA"/>
</dbReference>
<organism evidence="1">
    <name type="scientific">marine sediment metagenome</name>
    <dbReference type="NCBI Taxonomy" id="412755"/>
    <lineage>
        <taxon>unclassified sequences</taxon>
        <taxon>metagenomes</taxon>
        <taxon>ecological metagenomes</taxon>
    </lineage>
</organism>
<proteinExistence type="predicted"/>